<dbReference type="PROSITE" id="PS51186">
    <property type="entry name" value="GNAT"/>
    <property type="match status" value="1"/>
</dbReference>
<accession>A0ABQ7HYH7</accession>
<keyword evidence="3" id="KW-1185">Reference proteome</keyword>
<dbReference type="CDD" id="cd04301">
    <property type="entry name" value="NAT_SF"/>
    <property type="match status" value="1"/>
</dbReference>
<reference evidence="2 3" key="1">
    <citation type="submission" date="2019-01" db="EMBL/GenBank/DDBJ databases">
        <title>Genomes sequencing and comparative genomics of infectious freshwater microsporidia, Cucumispora dikerogammari and Thelohania contejeani.</title>
        <authorList>
            <person name="Cormier A."/>
            <person name="Giraud I."/>
            <person name="Wattier R."/>
            <person name="Teixeira M."/>
            <person name="Grandjean F."/>
            <person name="Rigaud T."/>
            <person name="Cordaux R."/>
        </authorList>
    </citation>
    <scope>NUCLEOTIDE SEQUENCE [LARGE SCALE GENOMIC DNA]</scope>
    <source>
        <strain evidence="2">T1</strain>
        <tissue evidence="2">Spores</tissue>
    </source>
</reference>
<protein>
    <recommendedName>
        <fullName evidence="1">N-acetyltransferase domain-containing protein</fullName>
    </recommendedName>
</protein>
<sequence length="247" mass="29063">MALVIQIIYSTFICLSSPSNPIKHMCQCNDMYELLYNEFLYKTDDKTESKDRFLYDVNRYTIFQLRNNGKLIGSLFVDEKQYYGTDKAKELKKMTDHYEKPLKCIEIYSLAIVPEYRKQGYARNLLENVVNWYDKNREVDLIALHLDPKDKMMEYAFALYTSLGFHYASFVKDGPSDYFYKAEQIFLLPSPCELVKNPELCNHKGYFFAMYCTRDNFNKNTISISNLTEIGKTLKSILINKLEKNKA</sequence>
<dbReference type="InterPro" id="IPR031523">
    <property type="entry name" value="Acetyltransf_15"/>
</dbReference>
<evidence type="ECO:0000259" key="1">
    <source>
        <dbReference type="PROSITE" id="PS51186"/>
    </source>
</evidence>
<dbReference type="InterPro" id="IPR000182">
    <property type="entry name" value="GNAT_dom"/>
</dbReference>
<dbReference type="Gene3D" id="3.40.630.30">
    <property type="match status" value="1"/>
</dbReference>
<organism evidence="2 3">
    <name type="scientific">Astathelohania contejeani</name>
    <dbReference type="NCBI Taxonomy" id="164912"/>
    <lineage>
        <taxon>Eukaryota</taxon>
        <taxon>Fungi</taxon>
        <taxon>Fungi incertae sedis</taxon>
        <taxon>Microsporidia</taxon>
        <taxon>Astathelohaniidae</taxon>
        <taxon>Astathelohania</taxon>
    </lineage>
</organism>
<gene>
    <name evidence="2" type="ORF">TCON_1570</name>
</gene>
<dbReference type="SUPFAM" id="SSF55729">
    <property type="entry name" value="Acyl-CoA N-acyltransferases (Nat)"/>
    <property type="match status" value="1"/>
</dbReference>
<dbReference type="Pfam" id="PF17013">
    <property type="entry name" value="Acetyltransf_15"/>
    <property type="match status" value="1"/>
</dbReference>
<dbReference type="Proteomes" id="UP001516464">
    <property type="component" value="Unassembled WGS sequence"/>
</dbReference>
<proteinExistence type="predicted"/>
<name>A0ABQ7HYH7_9MICR</name>
<dbReference type="EMBL" id="SBIQ01000113">
    <property type="protein sequence ID" value="KAF7683216.1"/>
    <property type="molecule type" value="Genomic_DNA"/>
</dbReference>
<feature type="domain" description="N-acetyltransferase" evidence="1">
    <location>
        <begin position="20"/>
        <end position="185"/>
    </location>
</feature>
<comment type="caution">
    <text evidence="2">The sequence shown here is derived from an EMBL/GenBank/DDBJ whole genome shotgun (WGS) entry which is preliminary data.</text>
</comment>
<evidence type="ECO:0000313" key="2">
    <source>
        <dbReference type="EMBL" id="KAF7683216.1"/>
    </source>
</evidence>
<evidence type="ECO:0000313" key="3">
    <source>
        <dbReference type="Proteomes" id="UP001516464"/>
    </source>
</evidence>
<dbReference type="InterPro" id="IPR016181">
    <property type="entry name" value="Acyl_CoA_acyltransferase"/>
</dbReference>